<dbReference type="InterPro" id="IPR016197">
    <property type="entry name" value="Chromo-like_dom_sf"/>
</dbReference>
<dbReference type="GO" id="GO:0005634">
    <property type="term" value="C:nucleus"/>
    <property type="evidence" value="ECO:0007669"/>
    <property type="project" value="UniProtKB-SubCell"/>
</dbReference>
<accession>W4FG72</accession>
<dbReference type="InterPro" id="IPR000953">
    <property type="entry name" value="Chromo/chromo_shadow_dom"/>
</dbReference>
<dbReference type="RefSeq" id="XP_009844074.1">
    <property type="nucleotide sequence ID" value="XM_009845772.1"/>
</dbReference>
<reference evidence="4" key="1">
    <citation type="submission" date="2013-12" db="EMBL/GenBank/DDBJ databases">
        <title>The Genome Sequence of Aphanomyces astaci APO3.</title>
        <authorList>
            <consortium name="The Broad Institute Genomics Platform"/>
            <person name="Russ C."/>
            <person name="Tyler B."/>
            <person name="van West P."/>
            <person name="Dieguez-Uribeondo J."/>
            <person name="Young S.K."/>
            <person name="Zeng Q."/>
            <person name="Gargeya S."/>
            <person name="Fitzgerald M."/>
            <person name="Abouelleil A."/>
            <person name="Alvarado L."/>
            <person name="Chapman S.B."/>
            <person name="Gainer-Dewar J."/>
            <person name="Goldberg J."/>
            <person name="Griggs A."/>
            <person name="Gujja S."/>
            <person name="Hansen M."/>
            <person name="Howarth C."/>
            <person name="Imamovic A."/>
            <person name="Ireland A."/>
            <person name="Larimer J."/>
            <person name="McCowan C."/>
            <person name="Murphy C."/>
            <person name="Pearson M."/>
            <person name="Poon T.W."/>
            <person name="Priest M."/>
            <person name="Roberts A."/>
            <person name="Saif S."/>
            <person name="Shea T."/>
            <person name="Sykes S."/>
            <person name="Wortman J."/>
            <person name="Nusbaum C."/>
            <person name="Birren B."/>
        </authorList>
    </citation>
    <scope>NUCLEOTIDE SEQUENCE [LARGE SCALE GENOMIC DNA]</scope>
    <source>
        <strain evidence="4">APO3</strain>
    </source>
</reference>
<dbReference type="EMBL" id="KI913211">
    <property type="protein sequence ID" value="ETV66440.1"/>
    <property type="molecule type" value="Genomic_DNA"/>
</dbReference>
<dbReference type="PROSITE" id="PS00598">
    <property type="entry name" value="CHROMO_1"/>
    <property type="match status" value="1"/>
</dbReference>
<evidence type="ECO:0000256" key="2">
    <source>
        <dbReference type="ARBA" id="ARBA00023242"/>
    </source>
</evidence>
<evidence type="ECO:0000259" key="3">
    <source>
        <dbReference type="PROSITE" id="PS50013"/>
    </source>
</evidence>
<protein>
    <recommendedName>
        <fullName evidence="3">Chromo domain-containing protein</fullName>
    </recommendedName>
</protein>
<dbReference type="InterPro" id="IPR023780">
    <property type="entry name" value="Chromo_domain"/>
</dbReference>
<evidence type="ECO:0000313" key="4">
    <source>
        <dbReference type="EMBL" id="ETV66440.1"/>
    </source>
</evidence>
<dbReference type="GeneID" id="20819104"/>
<dbReference type="Gene3D" id="2.40.50.40">
    <property type="match status" value="1"/>
</dbReference>
<dbReference type="Pfam" id="PF00385">
    <property type="entry name" value="Chromo"/>
    <property type="match status" value="1"/>
</dbReference>
<evidence type="ECO:0000256" key="1">
    <source>
        <dbReference type="ARBA" id="ARBA00004123"/>
    </source>
</evidence>
<dbReference type="InterPro" id="IPR023779">
    <property type="entry name" value="Chromodomain_CS"/>
</dbReference>
<dbReference type="AlphaFoldDB" id="W4FG72"/>
<dbReference type="SUPFAM" id="SSF54160">
    <property type="entry name" value="Chromo domain-like"/>
    <property type="match status" value="1"/>
</dbReference>
<gene>
    <name evidence="4" type="ORF">H257_17108</name>
</gene>
<comment type="subcellular location">
    <subcellularLocation>
        <location evidence="1">Nucleus</location>
    </subcellularLocation>
</comment>
<feature type="domain" description="Chromo" evidence="3">
    <location>
        <begin position="1"/>
        <end position="46"/>
    </location>
</feature>
<dbReference type="PROSITE" id="PS50013">
    <property type="entry name" value="CHROMO_2"/>
    <property type="match status" value="1"/>
</dbReference>
<keyword evidence="2" id="KW-0539">Nucleus</keyword>
<sequence length="65" mass="7400">MVDARFVPTTNGYELLIKWCRLQDVENSWEPADNIFADVPVMFKAFCKAAKSAVIKEMAVAYEVK</sequence>
<organism evidence="4">
    <name type="scientific">Aphanomyces astaci</name>
    <name type="common">Crayfish plague agent</name>
    <dbReference type="NCBI Taxonomy" id="112090"/>
    <lineage>
        <taxon>Eukaryota</taxon>
        <taxon>Sar</taxon>
        <taxon>Stramenopiles</taxon>
        <taxon>Oomycota</taxon>
        <taxon>Saprolegniomycetes</taxon>
        <taxon>Saprolegniales</taxon>
        <taxon>Verrucalvaceae</taxon>
        <taxon>Aphanomyces</taxon>
    </lineage>
</organism>
<proteinExistence type="predicted"/>
<name>W4FG72_APHAT</name>
<dbReference type="OrthoDB" id="78084at2759"/>
<dbReference type="VEuPathDB" id="FungiDB:H257_17108"/>